<dbReference type="InterPro" id="IPR003660">
    <property type="entry name" value="HAMP_dom"/>
</dbReference>
<dbReference type="Gene3D" id="1.10.287.950">
    <property type="entry name" value="Methyl-accepting chemotaxis protein"/>
    <property type="match status" value="1"/>
</dbReference>
<evidence type="ECO:0000313" key="10">
    <source>
        <dbReference type="Proteomes" id="UP000009047"/>
    </source>
</evidence>
<dbReference type="PANTHER" id="PTHR43531:SF14">
    <property type="entry name" value="METHYL-ACCEPTING CHEMOTAXIS PROTEIN I-RELATED"/>
    <property type="match status" value="1"/>
</dbReference>
<dbReference type="GO" id="GO:0005886">
    <property type="term" value="C:plasma membrane"/>
    <property type="evidence" value="ECO:0007669"/>
    <property type="project" value="TreeGrafter"/>
</dbReference>
<keyword evidence="6" id="KW-0812">Transmembrane</keyword>
<dbReference type="InterPro" id="IPR051310">
    <property type="entry name" value="MCP_chemotaxis"/>
</dbReference>
<proteinExistence type="inferred from homology"/>
<feature type="domain" description="HAMP" evidence="8">
    <location>
        <begin position="336"/>
        <end position="391"/>
    </location>
</feature>
<dbReference type="GO" id="GO:0004888">
    <property type="term" value="F:transmembrane signaling receptor activity"/>
    <property type="evidence" value="ECO:0007669"/>
    <property type="project" value="TreeGrafter"/>
</dbReference>
<comment type="similarity">
    <text evidence="3">Belongs to the methyl-accepting chemotaxis (MCP) protein family.</text>
</comment>
<dbReference type="SUPFAM" id="SSF58104">
    <property type="entry name" value="Methyl-accepting chemotaxis protein (MCP) signaling domain"/>
    <property type="match status" value="1"/>
</dbReference>
<dbReference type="FunFam" id="1.10.287.950:FF:000001">
    <property type="entry name" value="Methyl-accepting chemotaxis sensory transducer"/>
    <property type="match status" value="1"/>
</dbReference>
<gene>
    <name evidence="9" type="ordered locus">Deba_0538</name>
</gene>
<evidence type="ECO:0000313" key="9">
    <source>
        <dbReference type="EMBL" id="ADK83910.1"/>
    </source>
</evidence>
<dbReference type="PROSITE" id="PS50111">
    <property type="entry name" value="CHEMOTAXIS_TRANSDUC_2"/>
    <property type="match status" value="1"/>
</dbReference>
<dbReference type="GO" id="GO:0007165">
    <property type="term" value="P:signal transduction"/>
    <property type="evidence" value="ECO:0007669"/>
    <property type="project" value="UniProtKB-KW"/>
</dbReference>
<evidence type="ECO:0000256" key="2">
    <source>
        <dbReference type="ARBA" id="ARBA00022481"/>
    </source>
</evidence>
<keyword evidence="6" id="KW-1133">Transmembrane helix</keyword>
<keyword evidence="6" id="KW-0472">Membrane</keyword>
<evidence type="ECO:0000256" key="6">
    <source>
        <dbReference type="SAM" id="Phobius"/>
    </source>
</evidence>
<dbReference type="SMART" id="SM00283">
    <property type="entry name" value="MA"/>
    <property type="match status" value="1"/>
</dbReference>
<keyword evidence="10" id="KW-1185">Reference proteome</keyword>
<feature type="compositionally biased region" description="Low complexity" evidence="5">
    <location>
        <begin position="615"/>
        <end position="637"/>
    </location>
</feature>
<evidence type="ECO:0000256" key="1">
    <source>
        <dbReference type="ARBA" id="ARBA00004370"/>
    </source>
</evidence>
<protein>
    <submittedName>
        <fullName evidence="9">Methyl-accepting chemotaxis sensory transducer</fullName>
    </submittedName>
</protein>
<dbReference type="PROSITE" id="PS50885">
    <property type="entry name" value="HAMP"/>
    <property type="match status" value="1"/>
</dbReference>
<evidence type="ECO:0000259" key="8">
    <source>
        <dbReference type="PROSITE" id="PS50885"/>
    </source>
</evidence>
<dbReference type="Pfam" id="PF00672">
    <property type="entry name" value="HAMP"/>
    <property type="match status" value="1"/>
</dbReference>
<feature type="transmembrane region" description="Helical" evidence="6">
    <location>
        <begin position="311"/>
        <end position="335"/>
    </location>
</feature>
<keyword evidence="4" id="KW-0807">Transducer</keyword>
<dbReference type="CDD" id="cd11386">
    <property type="entry name" value="MCP_signal"/>
    <property type="match status" value="1"/>
</dbReference>
<dbReference type="KEGG" id="dbr:Deba_0538"/>
<dbReference type="eggNOG" id="COG0840">
    <property type="taxonomic scope" value="Bacteria"/>
</dbReference>
<dbReference type="AlphaFoldDB" id="E1QEC4"/>
<evidence type="ECO:0000256" key="4">
    <source>
        <dbReference type="PROSITE-ProRule" id="PRU00284"/>
    </source>
</evidence>
<evidence type="ECO:0000256" key="5">
    <source>
        <dbReference type="SAM" id="MobiDB-lite"/>
    </source>
</evidence>
<keyword evidence="2" id="KW-0488">Methylation</keyword>
<dbReference type="Proteomes" id="UP000009047">
    <property type="component" value="Chromosome"/>
</dbReference>
<feature type="region of interest" description="Disordered" evidence="5">
    <location>
        <begin position="401"/>
        <end position="421"/>
    </location>
</feature>
<dbReference type="HOGENOM" id="CLU_000445_107_16_7"/>
<comment type="subcellular location">
    <subcellularLocation>
        <location evidence="1">Membrane</location>
    </subcellularLocation>
</comment>
<sequence>MNNFKLGTKIGIGFGLLILISVALGGLAIFNMSGVSAESTSLAEAYVPEVALSNNIERHALSALLENRGYNYTLEKPYLDQGQKDLTEARKYLAEAAKLAQEHPELAALAPAVEKSQRALQGYENLMQQSVKNNAVIADDRAEMDVHAVELVTAITALRDYQIDALRKQIAAGASPAELQERLNKLELVDKAIDMGTVVRIANLKAQAYRKLELVGQALGNFELIGANLNKVKAQSTKQLNIDQVNDSLQAAQDYKGHMENLFKVWTANEQVTKERRKYSTEFLSSVREMANSGIAHTNEVAEEAARNLSLASWVMVVGLLVAVVLGALIAMIIARMITAPVKAAALAVGTAARGDFTFKIDEKHLSRGDELGGMLRDVQQMAQNLSKTVRQVMESAATVSNAANDISSGNQDLSQRTQEQASAIEETASALEEMTSSVRQNAENARQANELAKRTSELAQQGGEAVNQTIEAMAAVSESSGKIAEIITVVNEIAFQTNLLALNAAVEAARAGEAGRGFAVVAGEVRNLAGRSAQAAKEVQTLITDSVNKVRQGNESVEASGNLLTDIIANVQDVADTVAEITAASQEQAQGVEEINRAVSQMDEAVQQNAALVEEAASSSEEMAAAAQEMSDQMSQFKVEGGASAQATRRDKPAQQRPMAQATRPRPAAKAAATPANPKPASKPAAKAGDGPAKAAPAKKAGGDDFFEDVTLEGFEEF</sequence>
<feature type="compositionally biased region" description="Low complexity" evidence="5">
    <location>
        <begin position="669"/>
        <end position="701"/>
    </location>
</feature>
<dbReference type="InterPro" id="IPR004089">
    <property type="entry name" value="MCPsignal_dom"/>
</dbReference>
<feature type="domain" description="Methyl-accepting transducer" evidence="7">
    <location>
        <begin position="396"/>
        <end position="625"/>
    </location>
</feature>
<dbReference type="EMBL" id="CP002085">
    <property type="protein sequence ID" value="ADK83910.1"/>
    <property type="molecule type" value="Genomic_DNA"/>
</dbReference>
<dbReference type="STRING" id="644282.Deba_0538"/>
<dbReference type="PANTHER" id="PTHR43531">
    <property type="entry name" value="PROTEIN ICFG"/>
    <property type="match status" value="1"/>
</dbReference>
<evidence type="ECO:0000256" key="3">
    <source>
        <dbReference type="ARBA" id="ARBA00029447"/>
    </source>
</evidence>
<dbReference type="GO" id="GO:0006935">
    <property type="term" value="P:chemotaxis"/>
    <property type="evidence" value="ECO:0007669"/>
    <property type="project" value="TreeGrafter"/>
</dbReference>
<dbReference type="Pfam" id="PF00015">
    <property type="entry name" value="MCPsignal"/>
    <property type="match status" value="1"/>
</dbReference>
<organism evidence="9 10">
    <name type="scientific">Desulfarculus baarsii (strain ATCC 33931 / DSM 2075 / LMG 7858 / VKM B-1802 / 2st14)</name>
    <dbReference type="NCBI Taxonomy" id="644282"/>
    <lineage>
        <taxon>Bacteria</taxon>
        <taxon>Pseudomonadati</taxon>
        <taxon>Thermodesulfobacteriota</taxon>
        <taxon>Desulfarculia</taxon>
        <taxon>Desulfarculales</taxon>
        <taxon>Desulfarculaceae</taxon>
        <taxon>Desulfarculus</taxon>
    </lineage>
</organism>
<reference evidence="9 10" key="1">
    <citation type="journal article" date="2010" name="Stand. Genomic Sci.">
        <title>Complete genome sequence of Desulfarculus baarsii type strain (2st14).</title>
        <authorList>
            <person name="Sun H."/>
            <person name="Spring S."/>
            <person name="Lapidus A."/>
            <person name="Davenport K."/>
            <person name="Del Rio T.G."/>
            <person name="Tice H."/>
            <person name="Nolan M."/>
            <person name="Copeland A."/>
            <person name="Cheng J.F."/>
            <person name="Lucas S."/>
            <person name="Tapia R."/>
            <person name="Goodwin L."/>
            <person name="Pitluck S."/>
            <person name="Ivanova N."/>
            <person name="Pagani I."/>
            <person name="Mavromatis K."/>
            <person name="Ovchinnikova G."/>
            <person name="Pati A."/>
            <person name="Chen A."/>
            <person name="Palaniappan K."/>
            <person name="Hauser L."/>
            <person name="Chang Y.J."/>
            <person name="Jeffries C.D."/>
            <person name="Detter J.C."/>
            <person name="Han C."/>
            <person name="Rohde M."/>
            <person name="Brambilla E."/>
            <person name="Goker M."/>
            <person name="Woyke T."/>
            <person name="Bristow J."/>
            <person name="Eisen J.A."/>
            <person name="Markowitz V."/>
            <person name="Hugenholtz P."/>
            <person name="Kyrpides N.C."/>
            <person name="Klenk H.P."/>
            <person name="Land M."/>
        </authorList>
    </citation>
    <scope>NUCLEOTIDE SEQUENCE [LARGE SCALE GENOMIC DNA]</scope>
    <source>
        <strain evidence="10">ATCC 33931 / DSM 2075 / LMG 7858 / VKM B-1802 / 2st14</strain>
    </source>
</reference>
<name>E1QEC4_DESB2</name>
<feature type="transmembrane region" description="Helical" evidence="6">
    <location>
        <begin position="12"/>
        <end position="32"/>
    </location>
</feature>
<evidence type="ECO:0000259" key="7">
    <source>
        <dbReference type="PROSITE" id="PS50111"/>
    </source>
</evidence>
<dbReference type="SMART" id="SM00304">
    <property type="entry name" value="HAMP"/>
    <property type="match status" value="2"/>
</dbReference>
<accession>E1QEC4</accession>
<feature type="region of interest" description="Disordered" evidence="5">
    <location>
        <begin position="613"/>
        <end position="705"/>
    </location>
</feature>